<dbReference type="EMBL" id="CP003985">
    <property type="protein sequence ID" value="AGF79211.1"/>
    <property type="molecule type" value="Genomic_DNA"/>
</dbReference>
<dbReference type="eggNOG" id="COG2170">
    <property type="taxonomic scope" value="Bacteria"/>
</dbReference>
<dbReference type="RefSeq" id="WP_015404897.1">
    <property type="nucleotide sequence ID" value="NC_020304.1"/>
</dbReference>
<dbReference type="AlphaFoldDB" id="M1PS73"/>
<dbReference type="HAMAP" id="MF_01609">
    <property type="entry name" value="Glu_cys_ligase_2"/>
    <property type="match status" value="1"/>
</dbReference>
<evidence type="ECO:0000313" key="6">
    <source>
        <dbReference type="Proteomes" id="UP000011721"/>
    </source>
</evidence>
<keyword evidence="2 4" id="KW-0547">Nucleotide-binding</keyword>
<dbReference type="InterPro" id="IPR014746">
    <property type="entry name" value="Gln_synth/guanido_kin_cat_dom"/>
</dbReference>
<dbReference type="Gene3D" id="3.30.590.20">
    <property type="match status" value="1"/>
</dbReference>
<keyword evidence="3 4" id="KW-0067">ATP-binding</keyword>
<dbReference type="EC" id="6.3.2.2" evidence="4"/>
<accession>M1PS73</accession>
<evidence type="ECO:0000256" key="1">
    <source>
        <dbReference type="ARBA" id="ARBA00022598"/>
    </source>
</evidence>
<evidence type="ECO:0000256" key="2">
    <source>
        <dbReference type="ARBA" id="ARBA00022741"/>
    </source>
</evidence>
<dbReference type="Pfam" id="PF04107">
    <property type="entry name" value="GCS2"/>
    <property type="match status" value="1"/>
</dbReference>
<dbReference type="InterPro" id="IPR006336">
    <property type="entry name" value="GCS2"/>
</dbReference>
<keyword evidence="1 4" id="KW-0436">Ligase</keyword>
<dbReference type="KEGG" id="dsf:UWK_02675"/>
<organism evidence="5 6">
    <name type="scientific">Desulfocapsa sulfexigens (strain DSM 10523 / SB164P1)</name>
    <dbReference type="NCBI Taxonomy" id="1167006"/>
    <lineage>
        <taxon>Bacteria</taxon>
        <taxon>Pseudomonadati</taxon>
        <taxon>Thermodesulfobacteriota</taxon>
        <taxon>Desulfobulbia</taxon>
        <taxon>Desulfobulbales</taxon>
        <taxon>Desulfocapsaceae</taxon>
        <taxon>Desulfocapsa</taxon>
    </lineage>
</organism>
<dbReference type="GO" id="GO:0042398">
    <property type="term" value="P:modified amino acid biosynthetic process"/>
    <property type="evidence" value="ECO:0007669"/>
    <property type="project" value="InterPro"/>
</dbReference>
<dbReference type="HOGENOM" id="CLU_044848_1_0_7"/>
<evidence type="ECO:0000313" key="5">
    <source>
        <dbReference type="EMBL" id="AGF79211.1"/>
    </source>
</evidence>
<gene>
    <name evidence="5" type="ordered locus">UWK_02675</name>
</gene>
<comment type="function">
    <text evidence="4">ATP-dependent carboxylate-amine ligase which exhibits weak glutamate--cysteine ligase activity.</text>
</comment>
<name>M1PS73_DESSD</name>
<dbReference type="InterPro" id="IPR011793">
    <property type="entry name" value="YbdK"/>
</dbReference>
<protein>
    <recommendedName>
        <fullName evidence="4">Putative glutamate--cysteine ligase 2</fullName>
        <ecNumber evidence="4">6.3.2.2</ecNumber>
    </recommendedName>
    <alternativeName>
        <fullName evidence="4">Gamma-glutamylcysteine synthetase 2</fullName>
        <shortName evidence="4">GCS 2</shortName>
        <shortName evidence="4">Gamma-GCS 2</shortName>
    </alternativeName>
</protein>
<evidence type="ECO:0000256" key="4">
    <source>
        <dbReference type="HAMAP-Rule" id="MF_01609"/>
    </source>
</evidence>
<dbReference type="Proteomes" id="UP000011721">
    <property type="component" value="Chromosome"/>
</dbReference>
<sequence length="377" mass="42533">MTPGAKQTLLPFASSPSYTLGVELEFQTLDNETLNLAPLAPILLENAPVILKPKITHEWIRSILEIRTGICKTLRDVENDLLQTCSIAEELAADNNCLLYAASLHPFARSHDQLLTKDPRYERIMEELQIVGRRFISQGFHVHVGMIDGDTAVRVCDLIQPYLPLFLALSASSPFFQGEDTGLMSYRTKLFEALPLAGIYEPIGDWENFVSDVWQLQEAGVIESIKDLWWDARPHPGFGTLEIRACDLPAQFGDILGITALIQCFVATLAESKMVTTSCNQQFLRSNKWQAVRYGLDGSFFDPLGFLGEGKMSIRMAVCTLIEKLQPMVQAFRCERYINMLKRILDHGTGADSQRRIYAKTADFKKVVQQLHEKFWA</sequence>
<dbReference type="SUPFAM" id="SSF55931">
    <property type="entry name" value="Glutamine synthetase/guanido kinase"/>
    <property type="match status" value="1"/>
</dbReference>
<dbReference type="NCBIfam" id="TIGR02050">
    <property type="entry name" value="gshA_cyan_rel"/>
    <property type="match status" value="1"/>
</dbReference>
<reference evidence="6" key="1">
    <citation type="journal article" date="2013" name="Stand. Genomic Sci.">
        <title>Complete genome sequence of Desulfocapsa sulfexigens, a marine deltaproteobacterium specialized in disproportionating inorganic sulfur compounds.</title>
        <authorList>
            <person name="Finster K.W."/>
            <person name="Kjeldsen K.U."/>
            <person name="Kube M."/>
            <person name="Reinhardt R."/>
            <person name="Mussmann M."/>
            <person name="Amann R."/>
            <person name="Schreiber L."/>
        </authorList>
    </citation>
    <scope>NUCLEOTIDE SEQUENCE [LARGE SCALE GENOMIC DNA]</scope>
    <source>
        <strain evidence="6">DSM 10523 / SB164P1</strain>
    </source>
</reference>
<dbReference type="GO" id="GO:0004357">
    <property type="term" value="F:glutamate-cysteine ligase activity"/>
    <property type="evidence" value="ECO:0007669"/>
    <property type="project" value="UniProtKB-EC"/>
</dbReference>
<proteinExistence type="inferred from homology"/>
<evidence type="ECO:0000256" key="3">
    <source>
        <dbReference type="ARBA" id="ARBA00022840"/>
    </source>
</evidence>
<comment type="similarity">
    <text evidence="4">Belongs to the glutamate--cysteine ligase type 2 family. YbdK subfamily.</text>
</comment>
<keyword evidence="6" id="KW-1185">Reference proteome</keyword>
<comment type="catalytic activity">
    <reaction evidence="4">
        <text>L-cysteine + L-glutamate + ATP = gamma-L-glutamyl-L-cysteine + ADP + phosphate + H(+)</text>
        <dbReference type="Rhea" id="RHEA:13285"/>
        <dbReference type="ChEBI" id="CHEBI:15378"/>
        <dbReference type="ChEBI" id="CHEBI:29985"/>
        <dbReference type="ChEBI" id="CHEBI:30616"/>
        <dbReference type="ChEBI" id="CHEBI:35235"/>
        <dbReference type="ChEBI" id="CHEBI:43474"/>
        <dbReference type="ChEBI" id="CHEBI:58173"/>
        <dbReference type="ChEBI" id="CHEBI:456216"/>
        <dbReference type="EC" id="6.3.2.2"/>
    </reaction>
</comment>
<dbReference type="InterPro" id="IPR050141">
    <property type="entry name" value="GCL_type2/YbdK_subfam"/>
</dbReference>
<dbReference type="PANTHER" id="PTHR36510:SF1">
    <property type="entry name" value="GLUTAMATE--CYSTEINE LIGASE 2-RELATED"/>
    <property type="match status" value="1"/>
</dbReference>
<dbReference type="OrthoDB" id="9769628at2"/>
<dbReference type="PANTHER" id="PTHR36510">
    <property type="entry name" value="GLUTAMATE--CYSTEINE LIGASE 2-RELATED"/>
    <property type="match status" value="1"/>
</dbReference>
<dbReference type="STRING" id="1167006.UWK_02675"/>
<dbReference type="GO" id="GO:0005524">
    <property type="term" value="F:ATP binding"/>
    <property type="evidence" value="ECO:0007669"/>
    <property type="project" value="UniProtKB-KW"/>
</dbReference>